<reference evidence="2 3" key="1">
    <citation type="submission" date="2016-08" db="EMBL/GenBank/DDBJ databases">
        <title>Genome sequencing of Paenibacillus sp. TI45-13ar, isolated from Korean traditional nuruk.</title>
        <authorList>
            <person name="Kim S.-J."/>
        </authorList>
    </citation>
    <scope>NUCLEOTIDE SEQUENCE [LARGE SCALE GENOMIC DNA]</scope>
    <source>
        <strain evidence="2 3">TI45-13ar</strain>
    </source>
</reference>
<protein>
    <submittedName>
        <fullName evidence="2">Uncharacterized protein</fullName>
    </submittedName>
</protein>
<name>A0A1E3KY29_9BACL</name>
<feature type="transmembrane region" description="Helical" evidence="1">
    <location>
        <begin position="31"/>
        <end position="52"/>
    </location>
</feature>
<proteinExistence type="predicted"/>
<dbReference type="AlphaFoldDB" id="A0A1E3KY29"/>
<keyword evidence="1" id="KW-0472">Membrane</keyword>
<sequence length="212" mass="23695">MNSEQLYRAIGQIDDDLLTRYEARRQPRSKYWLKWSSAIAFAAAAVIISFMATNVWNQQNPIYTASGTVIQSETTPSGGIPSDSYATPVNGSKFYSPEVQQALKKNAGKDVKYFVAIDVFNDMKPIEVNSAEAVNELERLTALHYKVGYATAWTYQGNQQQVDYSYIAGYFTADQLKNFVADSHYGYGFRFATNGDGLPVDADQGIDIDFKK</sequence>
<evidence type="ECO:0000256" key="1">
    <source>
        <dbReference type="SAM" id="Phobius"/>
    </source>
</evidence>
<dbReference type="Proteomes" id="UP000094578">
    <property type="component" value="Unassembled WGS sequence"/>
</dbReference>
<dbReference type="EMBL" id="MDER01000086">
    <property type="protein sequence ID" value="ODP26406.1"/>
    <property type="molecule type" value="Genomic_DNA"/>
</dbReference>
<organism evidence="2 3">
    <name type="scientific">Paenibacillus nuruki</name>
    <dbReference type="NCBI Taxonomy" id="1886670"/>
    <lineage>
        <taxon>Bacteria</taxon>
        <taxon>Bacillati</taxon>
        <taxon>Bacillota</taxon>
        <taxon>Bacilli</taxon>
        <taxon>Bacillales</taxon>
        <taxon>Paenibacillaceae</taxon>
        <taxon>Paenibacillus</taxon>
    </lineage>
</organism>
<gene>
    <name evidence="2" type="ORF">PTI45_04246</name>
</gene>
<dbReference type="RefSeq" id="WP_069329563.1">
    <property type="nucleotide sequence ID" value="NZ_MDER01000086.1"/>
</dbReference>
<dbReference type="STRING" id="1886670.PTI45_04246"/>
<evidence type="ECO:0000313" key="3">
    <source>
        <dbReference type="Proteomes" id="UP000094578"/>
    </source>
</evidence>
<keyword evidence="1" id="KW-0812">Transmembrane</keyword>
<comment type="caution">
    <text evidence="2">The sequence shown here is derived from an EMBL/GenBank/DDBJ whole genome shotgun (WGS) entry which is preliminary data.</text>
</comment>
<accession>A0A1E3KY29</accession>
<keyword evidence="1" id="KW-1133">Transmembrane helix</keyword>
<keyword evidence="3" id="KW-1185">Reference proteome</keyword>
<evidence type="ECO:0000313" key="2">
    <source>
        <dbReference type="EMBL" id="ODP26406.1"/>
    </source>
</evidence>